<feature type="transmembrane region" description="Helical" evidence="1">
    <location>
        <begin position="15"/>
        <end position="48"/>
    </location>
</feature>
<reference evidence="2 3" key="1">
    <citation type="journal article" date="2017" name="Int. J. Syst. Evol. Microbiol.">
        <title>Bacillus notoginsengisoli sp. nov., a novel bacterium isolated from the rhizosphere of Panax notoginseng.</title>
        <authorList>
            <person name="Zhang M.Y."/>
            <person name="Cheng J."/>
            <person name="Cai Y."/>
            <person name="Zhang T.Y."/>
            <person name="Wu Y.Y."/>
            <person name="Manikprabhu D."/>
            <person name="Li W.J."/>
            <person name="Zhang Y.X."/>
        </authorList>
    </citation>
    <scope>NUCLEOTIDE SEQUENCE [LARGE SCALE GENOMIC DNA]</scope>
    <source>
        <strain evidence="2 3">JCM 30743</strain>
    </source>
</reference>
<dbReference type="Proteomes" id="UP000284416">
    <property type="component" value="Unassembled WGS sequence"/>
</dbReference>
<keyword evidence="3" id="KW-1185">Reference proteome</keyword>
<evidence type="ECO:0000313" key="2">
    <source>
        <dbReference type="EMBL" id="RHW37993.1"/>
    </source>
</evidence>
<evidence type="ECO:0000313" key="3">
    <source>
        <dbReference type="Proteomes" id="UP000284416"/>
    </source>
</evidence>
<accession>A0A417YRG1</accession>
<keyword evidence="1" id="KW-0812">Transmembrane</keyword>
<dbReference type="OrthoDB" id="2858151at2"/>
<proteinExistence type="predicted"/>
<dbReference type="EMBL" id="QWEG01000009">
    <property type="protein sequence ID" value="RHW37993.1"/>
    <property type="molecule type" value="Genomic_DNA"/>
</dbReference>
<gene>
    <name evidence="2" type="ORF">D1B31_14520</name>
</gene>
<protein>
    <submittedName>
        <fullName evidence="2">Uncharacterized protein</fullName>
    </submittedName>
</protein>
<organism evidence="2 3">
    <name type="scientific">Neobacillus notoginsengisoli</name>
    <dbReference type="NCBI Taxonomy" id="1578198"/>
    <lineage>
        <taxon>Bacteria</taxon>
        <taxon>Bacillati</taxon>
        <taxon>Bacillota</taxon>
        <taxon>Bacilli</taxon>
        <taxon>Bacillales</taxon>
        <taxon>Bacillaceae</taxon>
        <taxon>Neobacillus</taxon>
    </lineage>
</organism>
<keyword evidence="1" id="KW-1133">Transmembrane helix</keyword>
<keyword evidence="1" id="KW-0472">Membrane</keyword>
<comment type="caution">
    <text evidence="2">The sequence shown here is derived from an EMBL/GenBank/DDBJ whole genome shotgun (WGS) entry which is preliminary data.</text>
</comment>
<sequence>MHREFSVNTATRGSIIFGSVLAVIGLVVMVYSLLFGALVVGAAVLIFFLMRNFANDTTISCHDQGFSVKVENKRRGTTLSDYKWEDVVSTQYYEKELSDSDGNSTTTSYFTVKTGEGVAFDLQEMRGFADLIDIFNQNTLHIPYYWEKSRGILSSGYSKKQRSIN</sequence>
<dbReference type="AlphaFoldDB" id="A0A417YRG1"/>
<name>A0A417YRG1_9BACI</name>
<evidence type="ECO:0000256" key="1">
    <source>
        <dbReference type="SAM" id="Phobius"/>
    </source>
</evidence>
<dbReference type="RefSeq" id="WP_118921612.1">
    <property type="nucleotide sequence ID" value="NZ_QWEG01000009.1"/>
</dbReference>